<dbReference type="EMBL" id="FOIJ01000016">
    <property type="protein sequence ID" value="SEU31655.1"/>
    <property type="molecule type" value="Genomic_DNA"/>
</dbReference>
<sequence length="69" mass="7523">MRWLPTGVAVIFLAALSGCPSEFGRDGRVAKAIRKDSAELVSERCSDEKIEEVCAEGKEESPDCEACFQ</sequence>
<organism evidence="1 2">
    <name type="scientific">Stigmatella erecta</name>
    <dbReference type="NCBI Taxonomy" id="83460"/>
    <lineage>
        <taxon>Bacteria</taxon>
        <taxon>Pseudomonadati</taxon>
        <taxon>Myxococcota</taxon>
        <taxon>Myxococcia</taxon>
        <taxon>Myxococcales</taxon>
        <taxon>Cystobacterineae</taxon>
        <taxon>Archangiaceae</taxon>
        <taxon>Stigmatella</taxon>
    </lineage>
</organism>
<reference evidence="2" key="1">
    <citation type="submission" date="2016-10" db="EMBL/GenBank/DDBJ databases">
        <authorList>
            <person name="Varghese N."/>
            <person name="Submissions S."/>
        </authorList>
    </citation>
    <scope>NUCLEOTIDE SEQUENCE [LARGE SCALE GENOMIC DNA]</scope>
    <source>
        <strain evidence="2">DSM 16858</strain>
    </source>
</reference>
<gene>
    <name evidence="1" type="ORF">SAMN05443639_11674</name>
</gene>
<keyword evidence="2" id="KW-1185">Reference proteome</keyword>
<proteinExistence type="predicted"/>
<protein>
    <submittedName>
        <fullName evidence="1">Uncharacterized protein</fullName>
    </submittedName>
</protein>
<accession>A0A1I0KZ83</accession>
<dbReference type="PROSITE" id="PS51257">
    <property type="entry name" value="PROKAR_LIPOPROTEIN"/>
    <property type="match status" value="1"/>
</dbReference>
<name>A0A1I0KZ83_9BACT</name>
<evidence type="ECO:0000313" key="2">
    <source>
        <dbReference type="Proteomes" id="UP000199181"/>
    </source>
</evidence>
<dbReference type="AlphaFoldDB" id="A0A1I0KZ83"/>
<dbReference type="Proteomes" id="UP000199181">
    <property type="component" value="Unassembled WGS sequence"/>
</dbReference>
<evidence type="ECO:0000313" key="1">
    <source>
        <dbReference type="EMBL" id="SEU31655.1"/>
    </source>
</evidence>
<dbReference type="RefSeq" id="WP_093524762.1">
    <property type="nucleotide sequence ID" value="NZ_FOIJ01000016.1"/>
</dbReference>